<feature type="non-terminal residue" evidence="1">
    <location>
        <position position="55"/>
    </location>
</feature>
<reference evidence="1 2" key="1">
    <citation type="submission" date="2014-04" db="EMBL/GenBank/DDBJ databases">
        <title>Genome evolution of avian class.</title>
        <authorList>
            <person name="Zhang G."/>
            <person name="Li C."/>
        </authorList>
    </citation>
    <scope>NUCLEOTIDE SEQUENCE [LARGE SCALE GENOMIC DNA]</scope>
    <source>
        <strain evidence="1">BGI_N321</strain>
    </source>
</reference>
<keyword evidence="2" id="KW-1185">Reference proteome</keyword>
<sequence>SGRKMWQGRVRLAMRKRFLRQRVVEHWHRLPREVLMAPSLTRFQQHLTKALRDMV</sequence>
<name>A0A094KFH0_ANTCR</name>
<protein>
    <submittedName>
        <fullName evidence="1">Uncharacterized protein</fullName>
    </submittedName>
</protein>
<organism evidence="1 2">
    <name type="scientific">Antrostomus carolinensis</name>
    <name type="common">Chuck-will's-widow</name>
    <name type="synonym">Caprimulgus carolinensis</name>
    <dbReference type="NCBI Taxonomy" id="279965"/>
    <lineage>
        <taxon>Eukaryota</taxon>
        <taxon>Metazoa</taxon>
        <taxon>Chordata</taxon>
        <taxon>Craniata</taxon>
        <taxon>Vertebrata</taxon>
        <taxon>Euteleostomi</taxon>
        <taxon>Archelosauria</taxon>
        <taxon>Archosauria</taxon>
        <taxon>Dinosauria</taxon>
        <taxon>Saurischia</taxon>
        <taxon>Theropoda</taxon>
        <taxon>Coelurosauria</taxon>
        <taxon>Aves</taxon>
        <taxon>Neognathae</taxon>
        <taxon>Neoaves</taxon>
        <taxon>Strisores</taxon>
        <taxon>Caprimulgiformes</taxon>
        <taxon>Caprimulgidae</taxon>
        <taxon>Antrostomus</taxon>
    </lineage>
</organism>
<proteinExistence type="predicted"/>
<evidence type="ECO:0000313" key="1">
    <source>
        <dbReference type="EMBL" id="KFZ55888.1"/>
    </source>
</evidence>
<gene>
    <name evidence="1" type="ORF">N321_04585</name>
</gene>
<dbReference type="Proteomes" id="UP000053620">
    <property type="component" value="Unassembled WGS sequence"/>
</dbReference>
<dbReference type="EMBL" id="KL346105">
    <property type="protein sequence ID" value="KFZ55888.1"/>
    <property type="molecule type" value="Genomic_DNA"/>
</dbReference>
<dbReference type="AlphaFoldDB" id="A0A094KFH0"/>
<feature type="non-terminal residue" evidence="1">
    <location>
        <position position="1"/>
    </location>
</feature>
<evidence type="ECO:0000313" key="2">
    <source>
        <dbReference type="Proteomes" id="UP000053620"/>
    </source>
</evidence>
<accession>A0A094KFH0</accession>